<comment type="caution">
    <text evidence="2">The sequence shown here is derived from an EMBL/GenBank/DDBJ whole genome shotgun (WGS) entry which is preliminary data.</text>
</comment>
<sequence length="103" mass="11999">MSSPEKLKTRKFLPSPEFAVRRSLVRAAGAAARCKSSSQELRERRRERKRLAGRSWSSRCFWPAQPSISAGNTRERERRRRENEGAIPLITILRENFELSTKR</sequence>
<feature type="region of interest" description="Disordered" evidence="1">
    <location>
        <begin position="35"/>
        <end position="54"/>
    </location>
</feature>
<keyword evidence="3" id="KW-1185">Reference proteome</keyword>
<dbReference type="Proteomes" id="UP000824120">
    <property type="component" value="Chromosome 1"/>
</dbReference>
<evidence type="ECO:0000256" key="1">
    <source>
        <dbReference type="SAM" id="MobiDB-lite"/>
    </source>
</evidence>
<gene>
    <name evidence="2" type="ORF">H5410_000529</name>
</gene>
<proteinExistence type="predicted"/>
<evidence type="ECO:0000313" key="2">
    <source>
        <dbReference type="EMBL" id="KAG5628812.1"/>
    </source>
</evidence>
<accession>A0A9J6AWH2</accession>
<name>A0A9J6AWH2_SOLCO</name>
<organism evidence="2 3">
    <name type="scientific">Solanum commersonii</name>
    <name type="common">Commerson's wild potato</name>
    <name type="synonym">Commerson's nightshade</name>
    <dbReference type="NCBI Taxonomy" id="4109"/>
    <lineage>
        <taxon>Eukaryota</taxon>
        <taxon>Viridiplantae</taxon>
        <taxon>Streptophyta</taxon>
        <taxon>Embryophyta</taxon>
        <taxon>Tracheophyta</taxon>
        <taxon>Spermatophyta</taxon>
        <taxon>Magnoliopsida</taxon>
        <taxon>eudicotyledons</taxon>
        <taxon>Gunneridae</taxon>
        <taxon>Pentapetalae</taxon>
        <taxon>asterids</taxon>
        <taxon>lamiids</taxon>
        <taxon>Solanales</taxon>
        <taxon>Solanaceae</taxon>
        <taxon>Solanoideae</taxon>
        <taxon>Solaneae</taxon>
        <taxon>Solanum</taxon>
    </lineage>
</organism>
<dbReference type="EMBL" id="JACXVP010000001">
    <property type="protein sequence ID" value="KAG5628812.1"/>
    <property type="molecule type" value="Genomic_DNA"/>
</dbReference>
<reference evidence="2 3" key="1">
    <citation type="submission" date="2020-09" db="EMBL/GenBank/DDBJ databases">
        <title>De no assembly of potato wild relative species, Solanum commersonii.</title>
        <authorList>
            <person name="Cho K."/>
        </authorList>
    </citation>
    <scope>NUCLEOTIDE SEQUENCE [LARGE SCALE GENOMIC DNA]</scope>
    <source>
        <strain evidence="2">LZ3.2</strain>
        <tissue evidence="2">Leaf</tissue>
    </source>
</reference>
<evidence type="ECO:0000313" key="3">
    <source>
        <dbReference type="Proteomes" id="UP000824120"/>
    </source>
</evidence>
<dbReference type="AlphaFoldDB" id="A0A9J6AWH2"/>
<protein>
    <submittedName>
        <fullName evidence="2">Uncharacterized protein</fullName>
    </submittedName>
</protein>